<sequence>MNPGEWNLDPKRLLSEVPKRRRRVTRTSSFRIRVTSSKPPQPPEGCWTPPGKIGDWMDPKKHR</sequence>
<dbReference type="AlphaFoldDB" id="A0A841EA38"/>
<gene>
    <name evidence="2" type="ORF">HNR25_001131</name>
</gene>
<dbReference type="Proteomes" id="UP000578077">
    <property type="component" value="Unassembled WGS sequence"/>
</dbReference>
<reference evidence="2 3" key="1">
    <citation type="submission" date="2020-08" db="EMBL/GenBank/DDBJ databases">
        <title>Sequencing the genomes of 1000 actinobacteria strains.</title>
        <authorList>
            <person name="Klenk H.-P."/>
        </authorList>
    </citation>
    <scope>NUCLEOTIDE SEQUENCE [LARGE SCALE GENOMIC DNA]</scope>
    <source>
        <strain evidence="2 3">DSM 44593</strain>
    </source>
</reference>
<dbReference type="EMBL" id="JACHLY010000001">
    <property type="protein sequence ID" value="MBB5997380.1"/>
    <property type="molecule type" value="Genomic_DNA"/>
</dbReference>
<feature type="compositionally biased region" description="Low complexity" evidence="1">
    <location>
        <begin position="26"/>
        <end position="37"/>
    </location>
</feature>
<proteinExistence type="predicted"/>
<dbReference type="RefSeq" id="WP_184633661.1">
    <property type="nucleotide sequence ID" value="NZ_BAABKT010000004.1"/>
</dbReference>
<protein>
    <submittedName>
        <fullName evidence="2">Uncharacterized protein</fullName>
    </submittedName>
</protein>
<accession>A0A841EA38</accession>
<name>A0A841EA38_9ACTN</name>
<evidence type="ECO:0000313" key="3">
    <source>
        <dbReference type="Proteomes" id="UP000578077"/>
    </source>
</evidence>
<feature type="region of interest" description="Disordered" evidence="1">
    <location>
        <begin position="17"/>
        <end position="63"/>
    </location>
</feature>
<evidence type="ECO:0000313" key="2">
    <source>
        <dbReference type="EMBL" id="MBB5997380.1"/>
    </source>
</evidence>
<comment type="caution">
    <text evidence="2">The sequence shown here is derived from an EMBL/GenBank/DDBJ whole genome shotgun (WGS) entry which is preliminary data.</text>
</comment>
<evidence type="ECO:0000256" key="1">
    <source>
        <dbReference type="SAM" id="MobiDB-lite"/>
    </source>
</evidence>
<keyword evidence="3" id="KW-1185">Reference proteome</keyword>
<organism evidence="2 3">
    <name type="scientific">Streptomonospora salina</name>
    <dbReference type="NCBI Taxonomy" id="104205"/>
    <lineage>
        <taxon>Bacteria</taxon>
        <taxon>Bacillati</taxon>
        <taxon>Actinomycetota</taxon>
        <taxon>Actinomycetes</taxon>
        <taxon>Streptosporangiales</taxon>
        <taxon>Nocardiopsidaceae</taxon>
        <taxon>Streptomonospora</taxon>
    </lineage>
</organism>